<reference evidence="5 6" key="1">
    <citation type="submission" date="2018-05" db="EMBL/GenBank/DDBJ databases">
        <title>Zavarzinia sp. HR-AS.</title>
        <authorList>
            <person name="Lee Y."/>
            <person name="Jeon C.O."/>
        </authorList>
    </citation>
    <scope>NUCLEOTIDE SEQUENCE [LARGE SCALE GENOMIC DNA]</scope>
    <source>
        <strain evidence="5 6">HR-AS</strain>
    </source>
</reference>
<dbReference type="InterPro" id="IPR016181">
    <property type="entry name" value="Acyl_CoA_acyltransferase"/>
</dbReference>
<gene>
    <name evidence="5" type="ORF">DKG74_13735</name>
</gene>
<dbReference type="GO" id="GO:0008999">
    <property type="term" value="F:protein-N-terminal-alanine acetyltransferase activity"/>
    <property type="evidence" value="ECO:0007669"/>
    <property type="project" value="TreeGrafter"/>
</dbReference>
<keyword evidence="5" id="KW-0687">Ribonucleoprotein</keyword>
<keyword evidence="2" id="KW-0012">Acyltransferase</keyword>
<comment type="caution">
    <text evidence="5">The sequence shown here is derived from an EMBL/GenBank/DDBJ whole genome shotgun (WGS) entry which is preliminary data.</text>
</comment>
<dbReference type="InterPro" id="IPR000182">
    <property type="entry name" value="GNAT_dom"/>
</dbReference>
<dbReference type="InterPro" id="IPR051531">
    <property type="entry name" value="N-acetyltransferase"/>
</dbReference>
<keyword evidence="1 5" id="KW-0808">Transferase</keyword>
<comment type="similarity">
    <text evidence="3">Belongs to the acetyltransferase family. RimJ subfamily.</text>
</comment>
<feature type="domain" description="N-acetyltransferase" evidence="4">
    <location>
        <begin position="20"/>
        <end position="190"/>
    </location>
</feature>
<dbReference type="RefSeq" id="WP_109906726.1">
    <property type="nucleotide sequence ID" value="NZ_QGLE01000007.1"/>
</dbReference>
<protein>
    <submittedName>
        <fullName evidence="5">30S ribosomal protein S5 alanine N-acetyltransferase</fullName>
    </submittedName>
</protein>
<dbReference type="GO" id="GO:0005737">
    <property type="term" value="C:cytoplasm"/>
    <property type="evidence" value="ECO:0007669"/>
    <property type="project" value="TreeGrafter"/>
</dbReference>
<dbReference type="Gene3D" id="3.40.630.30">
    <property type="match status" value="1"/>
</dbReference>
<organism evidence="5 6">
    <name type="scientific">Zavarzinia aquatilis</name>
    <dbReference type="NCBI Taxonomy" id="2211142"/>
    <lineage>
        <taxon>Bacteria</taxon>
        <taxon>Pseudomonadati</taxon>
        <taxon>Pseudomonadota</taxon>
        <taxon>Alphaproteobacteria</taxon>
        <taxon>Rhodospirillales</taxon>
        <taxon>Zavarziniaceae</taxon>
        <taxon>Zavarzinia</taxon>
    </lineage>
</organism>
<dbReference type="SUPFAM" id="SSF55729">
    <property type="entry name" value="Acyl-CoA N-acyltransferases (Nat)"/>
    <property type="match status" value="1"/>
</dbReference>
<proteinExistence type="inferred from homology"/>
<evidence type="ECO:0000313" key="6">
    <source>
        <dbReference type="Proteomes" id="UP000245461"/>
    </source>
</evidence>
<dbReference type="GO" id="GO:0005840">
    <property type="term" value="C:ribosome"/>
    <property type="evidence" value="ECO:0007669"/>
    <property type="project" value="UniProtKB-KW"/>
</dbReference>
<dbReference type="Pfam" id="PF13302">
    <property type="entry name" value="Acetyltransf_3"/>
    <property type="match status" value="1"/>
</dbReference>
<keyword evidence="5" id="KW-0689">Ribosomal protein</keyword>
<dbReference type="PROSITE" id="PS51186">
    <property type="entry name" value="GNAT"/>
    <property type="match status" value="1"/>
</dbReference>
<dbReference type="PANTHER" id="PTHR43792">
    <property type="entry name" value="GNAT FAMILY, PUTATIVE (AFU_ORTHOLOGUE AFUA_3G00765)-RELATED-RELATED"/>
    <property type="match status" value="1"/>
</dbReference>
<evidence type="ECO:0000259" key="4">
    <source>
        <dbReference type="PROSITE" id="PS51186"/>
    </source>
</evidence>
<accession>A0A317E544</accession>
<evidence type="ECO:0000313" key="5">
    <source>
        <dbReference type="EMBL" id="PWR21484.1"/>
    </source>
</evidence>
<keyword evidence="6" id="KW-1185">Reference proteome</keyword>
<name>A0A317E544_9PROT</name>
<evidence type="ECO:0000256" key="2">
    <source>
        <dbReference type="ARBA" id="ARBA00023315"/>
    </source>
</evidence>
<sequence length="196" mass="22205">MSLIRSLRLDPLPVVTTARVELRPPIASDYEQWATLRGESRDFLTPWEPTWPGDDLTRNAFRHRLRRYAREAREDIGYTLFLFGRADGALLGGVTLSGVRRGVTQSCALGYWMGQRHAGRGLMTEAVRGIAVHVFETMRLHRMEAACLPSNEASKAVLRKAGFSEEGLARQYLRINGQWRDHLLFAMLASDPRPRA</sequence>
<evidence type="ECO:0000256" key="1">
    <source>
        <dbReference type="ARBA" id="ARBA00022679"/>
    </source>
</evidence>
<dbReference type="PANTHER" id="PTHR43792:SF8">
    <property type="entry name" value="[RIBOSOMAL PROTEIN US5]-ALANINE N-ACETYLTRANSFERASE"/>
    <property type="match status" value="1"/>
</dbReference>
<dbReference type="AlphaFoldDB" id="A0A317E544"/>
<evidence type="ECO:0000256" key="3">
    <source>
        <dbReference type="ARBA" id="ARBA00038502"/>
    </source>
</evidence>
<dbReference type="EMBL" id="QGLE01000007">
    <property type="protein sequence ID" value="PWR21484.1"/>
    <property type="molecule type" value="Genomic_DNA"/>
</dbReference>
<dbReference type="Proteomes" id="UP000245461">
    <property type="component" value="Unassembled WGS sequence"/>
</dbReference>
<dbReference type="OrthoDB" id="9801669at2"/>